<evidence type="ECO:0000313" key="3">
    <source>
        <dbReference type="Proteomes" id="UP001377160"/>
    </source>
</evidence>
<evidence type="ECO:0000259" key="1">
    <source>
        <dbReference type="Pfam" id="PF10335"/>
    </source>
</evidence>
<dbReference type="RefSeq" id="WP_341636264.1">
    <property type="nucleotide sequence ID" value="NZ_JBANDX010000288.1"/>
</dbReference>
<comment type="caution">
    <text evidence="2">The sequence shown here is derived from an EMBL/GenBank/DDBJ whole genome shotgun (WGS) entry which is preliminary data.</text>
</comment>
<dbReference type="Pfam" id="PF10335">
    <property type="entry name" value="DUF294_C"/>
    <property type="match status" value="1"/>
</dbReference>
<dbReference type="EMBL" id="JBANDX010000288">
    <property type="protein sequence ID" value="MEL0611432.1"/>
    <property type="molecule type" value="Genomic_DNA"/>
</dbReference>
<gene>
    <name evidence="2" type="ORF">V8Z71_24575</name>
</gene>
<organism evidence="2 3">
    <name type="scientific">Vibrio echinoideorum</name>
    <dbReference type="NCBI Taxonomy" id="2100116"/>
    <lineage>
        <taxon>Bacteria</taxon>
        <taxon>Pseudomonadati</taxon>
        <taxon>Pseudomonadota</taxon>
        <taxon>Gammaproteobacteria</taxon>
        <taxon>Vibrionales</taxon>
        <taxon>Vibrionaceae</taxon>
        <taxon>Vibrio</taxon>
    </lineage>
</organism>
<feature type="domain" description="DUF294" evidence="1">
    <location>
        <begin position="2"/>
        <end position="69"/>
    </location>
</feature>
<proteinExistence type="predicted"/>
<name>A0ABU9G1U0_9VIBR</name>
<sequence length="71" mass="7983">GLDIKHGGIFPIVHGSRALSLEHGVTVNNTFARIEHLVGKNVLEQSSADNLNEALKQFFKWRLSLRLSHQH</sequence>
<accession>A0ABU9G1U0</accession>
<protein>
    <submittedName>
        <fullName evidence="2">Nucleotidyltransferase substrate binding domain-containing protein</fullName>
    </submittedName>
</protein>
<dbReference type="Proteomes" id="UP001377160">
    <property type="component" value="Unassembled WGS sequence"/>
</dbReference>
<dbReference type="InterPro" id="IPR018821">
    <property type="entry name" value="DUF294_put_nucleoTrafse_sb-bd"/>
</dbReference>
<feature type="non-terminal residue" evidence="2">
    <location>
        <position position="1"/>
    </location>
</feature>
<reference evidence="2 3" key="1">
    <citation type="submission" date="2024-02" db="EMBL/GenBank/DDBJ databases">
        <title>Bacteria isolated from the canopy kelp, Nereocystis luetkeana.</title>
        <authorList>
            <person name="Pfister C.A."/>
            <person name="Younker I.T."/>
            <person name="Light S.H."/>
        </authorList>
    </citation>
    <scope>NUCLEOTIDE SEQUENCE [LARGE SCALE GENOMIC DNA]</scope>
    <source>
        <strain evidence="2 3">TI.1.15</strain>
    </source>
</reference>
<keyword evidence="3" id="KW-1185">Reference proteome</keyword>
<evidence type="ECO:0000313" key="2">
    <source>
        <dbReference type="EMBL" id="MEL0611432.1"/>
    </source>
</evidence>
<feature type="non-terminal residue" evidence="2">
    <location>
        <position position="71"/>
    </location>
</feature>